<dbReference type="Pfam" id="PF13728">
    <property type="entry name" value="TraF"/>
    <property type="match status" value="1"/>
</dbReference>
<keyword evidence="2" id="KW-0732">Signal</keyword>
<keyword evidence="4" id="KW-1185">Reference proteome</keyword>
<dbReference type="OrthoDB" id="10341732at2759"/>
<evidence type="ECO:0000256" key="2">
    <source>
        <dbReference type="SAM" id="SignalP"/>
    </source>
</evidence>
<evidence type="ECO:0000313" key="4">
    <source>
        <dbReference type="Proteomes" id="UP000478052"/>
    </source>
</evidence>
<reference evidence="3 4" key="1">
    <citation type="submission" date="2019-08" db="EMBL/GenBank/DDBJ databases">
        <title>Whole genome of Aphis craccivora.</title>
        <authorList>
            <person name="Voronova N.V."/>
            <person name="Shulinski R.S."/>
            <person name="Bandarenka Y.V."/>
            <person name="Zhorov D.G."/>
            <person name="Warner D."/>
        </authorList>
    </citation>
    <scope>NUCLEOTIDE SEQUENCE [LARGE SCALE GENOMIC DNA]</scope>
    <source>
        <strain evidence="3">180601</strain>
        <tissue evidence="3">Whole Body</tissue>
    </source>
</reference>
<name>A0A6G0Y7C4_APHCR</name>
<feature type="region of interest" description="Disordered" evidence="1">
    <location>
        <begin position="525"/>
        <end position="547"/>
    </location>
</feature>
<dbReference type="InterPro" id="IPR039555">
    <property type="entry name" value="TraF/TrbB"/>
</dbReference>
<evidence type="ECO:0000313" key="3">
    <source>
        <dbReference type="EMBL" id="KAF0750537.1"/>
    </source>
</evidence>
<dbReference type="Proteomes" id="UP000478052">
    <property type="component" value="Unassembled WGS sequence"/>
</dbReference>
<evidence type="ECO:0000256" key="1">
    <source>
        <dbReference type="SAM" id="MobiDB-lite"/>
    </source>
</evidence>
<organism evidence="3 4">
    <name type="scientific">Aphis craccivora</name>
    <name type="common">Cowpea aphid</name>
    <dbReference type="NCBI Taxonomy" id="307492"/>
    <lineage>
        <taxon>Eukaryota</taxon>
        <taxon>Metazoa</taxon>
        <taxon>Ecdysozoa</taxon>
        <taxon>Arthropoda</taxon>
        <taxon>Hexapoda</taxon>
        <taxon>Insecta</taxon>
        <taxon>Pterygota</taxon>
        <taxon>Neoptera</taxon>
        <taxon>Paraneoptera</taxon>
        <taxon>Hemiptera</taxon>
        <taxon>Sternorrhyncha</taxon>
        <taxon>Aphidomorpha</taxon>
        <taxon>Aphidoidea</taxon>
        <taxon>Aphididae</taxon>
        <taxon>Aphidini</taxon>
        <taxon>Aphis</taxon>
        <taxon>Aphis</taxon>
    </lineage>
</organism>
<protein>
    <submittedName>
        <fullName evidence="3">Type-F conjugative transfer system mating-pair stabilization protein TraN</fullName>
    </submittedName>
</protein>
<comment type="caution">
    <text evidence="3">The sequence shown here is derived from an EMBL/GenBank/DDBJ whole genome shotgun (WGS) entry which is preliminary data.</text>
</comment>
<feature type="signal peptide" evidence="2">
    <location>
        <begin position="1"/>
        <end position="21"/>
    </location>
</feature>
<accession>A0A6G0Y7C4</accession>
<feature type="chain" id="PRO_5026345151" evidence="2">
    <location>
        <begin position="22"/>
        <end position="689"/>
    </location>
</feature>
<sequence>MACALMNKILTVPLLMFAISAFDNDMDNAAKEGYDLAEQTQKQAESTLNDFQPQKELPNFTANPNEADFYQDASKIGNAANQSLNDSDLGQLAVETYINNPKDKIDWQSDMVKNSQTIQENAEGITAGSAEQCSKKSISQSSFKEHVCERTVTRVYQLQNLPFHTEGIRIVVVITPDIEGTIEKVTYTHPGCNRCYGGVEISGFGGDFFYWIGSRHTLSGELNITDRTFTQSRPIRFSHNDRDSAKRYRFNQPAKITLYFTLQVNETIWQPKVVWTENCSVDKANAVKAKAWCSQKGETRYVVKDGKRYPITLPCWQESEQWVVSERDDNTCGAGRKTRIAVKGHASESVKFQCQQTIHGEGFLCGGTFYCSDGKCAAIASGKNNDFGEAVSQLAALAKAGKDISGEGKNQCVYRNCCKSIGWGHDIGLASCDSEEKAIGKAKEKGLVVDVGEFCAEDVLGVWFAKLAQIVQAQGRGGQLGVGFGIAKHPDCRGLTIDELQQVVTAKPDDGYHYSHAVGWHWYNEPAPQQESPEEKQSQSKPPSAVETMQKIKALGDELRNAAVLDPKSPEKLARWMAFQNYWSDNASQFSATWQKVLLLKPELDYNNRHSHYNATATLSYVQERKSQVNDIKAVNERYGVFFFYRGNAPLDSKLAQVVREFAPQYQMAVMPISIDGVINPELPNSQKD</sequence>
<gene>
    <name evidence="3" type="ORF">FWK35_00012094</name>
</gene>
<proteinExistence type="predicted"/>
<dbReference type="AlphaFoldDB" id="A0A6G0Y7C4"/>
<dbReference type="EMBL" id="VUJU01005691">
    <property type="protein sequence ID" value="KAF0750537.1"/>
    <property type="molecule type" value="Genomic_DNA"/>
</dbReference>
<dbReference type="Pfam" id="PF06986">
    <property type="entry name" value="F_T4SS_TraN"/>
    <property type="match status" value="1"/>
</dbReference>
<dbReference type="InterPro" id="IPR014121">
    <property type="entry name" value="TraN_Ftype"/>
</dbReference>